<dbReference type="InterPro" id="IPR012590">
    <property type="entry name" value="POPLD_dom"/>
</dbReference>
<feature type="compositionally biased region" description="Polar residues" evidence="4">
    <location>
        <begin position="1014"/>
        <end position="1023"/>
    </location>
</feature>
<dbReference type="PANTHER" id="PTHR22731">
    <property type="entry name" value="RIBONUCLEASES P/MRP PROTEIN SUBUNIT POP1"/>
    <property type="match status" value="1"/>
</dbReference>
<comment type="caution">
    <text evidence="8">The sequence shown here is derived from an EMBL/GenBank/DDBJ whole genome shotgun (WGS) entry which is preliminary data.</text>
</comment>
<dbReference type="Pfam" id="PF06978">
    <property type="entry name" value="POP1_N"/>
    <property type="match status" value="1"/>
</dbReference>
<comment type="subcellular location">
    <subcellularLocation>
        <location evidence="1">Nucleus</location>
    </subcellularLocation>
</comment>
<dbReference type="PANTHER" id="PTHR22731:SF3">
    <property type="entry name" value="RIBONUCLEASES P_MRP PROTEIN SUBUNIT POP1"/>
    <property type="match status" value="1"/>
</dbReference>
<dbReference type="Pfam" id="PF08170">
    <property type="entry name" value="POPLD"/>
    <property type="match status" value="1"/>
</dbReference>
<feature type="region of interest" description="Disordered" evidence="4">
    <location>
        <begin position="345"/>
        <end position="373"/>
    </location>
</feature>
<feature type="region of interest" description="Disordered" evidence="4">
    <location>
        <begin position="72"/>
        <end position="116"/>
    </location>
</feature>
<evidence type="ECO:0000259" key="6">
    <source>
        <dbReference type="Pfam" id="PF08170"/>
    </source>
</evidence>
<feature type="domain" description="Pop1 N-terminal" evidence="5">
    <location>
        <begin position="141"/>
        <end position="198"/>
    </location>
</feature>
<dbReference type="AlphaFoldDB" id="A0ABD3HS92"/>
<evidence type="ECO:0000256" key="2">
    <source>
        <dbReference type="ARBA" id="ARBA00022694"/>
    </source>
</evidence>
<dbReference type="EMBL" id="JBJQOH010000003">
    <property type="protein sequence ID" value="KAL3693412.1"/>
    <property type="molecule type" value="Genomic_DNA"/>
</dbReference>
<protein>
    <submittedName>
        <fullName evidence="8">Uncharacterized protein</fullName>
    </submittedName>
</protein>
<keyword evidence="9" id="KW-1185">Reference proteome</keyword>
<evidence type="ECO:0000313" key="9">
    <source>
        <dbReference type="Proteomes" id="UP001633002"/>
    </source>
</evidence>
<feature type="domain" description="POPLD" evidence="6">
    <location>
        <begin position="566"/>
        <end position="643"/>
    </location>
</feature>
<reference evidence="8 9" key="1">
    <citation type="submission" date="2024-09" db="EMBL/GenBank/DDBJ databases">
        <title>Chromosome-scale assembly of Riccia sorocarpa.</title>
        <authorList>
            <person name="Paukszto L."/>
        </authorList>
    </citation>
    <scope>NUCLEOTIDE SEQUENCE [LARGE SCALE GENOMIC DNA]</scope>
    <source>
        <strain evidence="8">LP-2024</strain>
        <tissue evidence="8">Aerial parts of the thallus</tissue>
    </source>
</reference>
<dbReference type="InterPro" id="IPR055079">
    <property type="entry name" value="POP1_C"/>
</dbReference>
<evidence type="ECO:0000256" key="3">
    <source>
        <dbReference type="ARBA" id="ARBA00023242"/>
    </source>
</evidence>
<evidence type="ECO:0000259" key="7">
    <source>
        <dbReference type="Pfam" id="PF22770"/>
    </source>
</evidence>
<evidence type="ECO:0000256" key="1">
    <source>
        <dbReference type="ARBA" id="ARBA00004123"/>
    </source>
</evidence>
<dbReference type="InterPro" id="IPR039182">
    <property type="entry name" value="Pop1"/>
</dbReference>
<sequence length="1266" mass="137485">MSLDGGGERHVGPPRTLEIQKFTAARSGEVQGLYATVKNQVEAAGGDSSSFALARHLRRRTTSHNRHLPYWIRNQRRKNRLGHSSQNWNSTKKKEAPSVSGAVEKRKVEKSPPSRRVRRRVEFQQVRRGDDVVQPDGTRRLATHVWHAKRFPMKKCWGYSLPEGLPGRGGGSRAVLKWVKEAATLHDASYYGLIELQGSSEAIARALEQTVKPAIWCPSSGSPSKKAEAHGLLSGNAVLYHVGKAPYDAIAPITFLWRPPPADTKLGETEPEQVNANISREERQLWLWVHPGAYESALHCLEAACKKQGKDNLVTCRSRNTEFARFEILGSQATAVIRKVMHPTSRKLGTPSRKLSGQSQLGDAGSASVDYPADSDFPGPKNLEFFSKAEFLPASAVLALDVLDPRCKSSCSLSGGLEAERGIGDGCTQGEYEDIYSPKQWTRVGGRVGVDDTQEGPVDGEEHSLPDQNSLNFWTEWLNMAEEGLSREVSDSECLWNMDSGAKGAMLAPMSEKKLCKQRHEERKKFLKVVNPVVSISPNSKTQQNRSFLCPVLLLRMLKSPSSASGWTIILPIKWAHAFWIPLVFAGGRVIGLRERHWLATNAGIPHFPHDFPDCFTYAQLLAANMASSDEANMKRPPAKRAPCSVVSPLQASILRVFEHSKRSRGNIHGSVSSGAGLENILCTPGNEESIQNLQELEDMSTKIVDTLPQEILSAPDDRHNDVVVTASADDTVPVHVEENSGTAAPQACSSAEVSFSSQSVLVAKEGSTCPLKMDQLARCMKSTGVNAVEPVNHKLAGEDGTASKAGLPTDGGVFGEVHEEITGLGYQVDRAADRTGGSRADLFSSEPLLHEEVMTATGADVVASATPQSLTGRVTEEGDTETMELEVVTSEAGSGFMQPESSVGVISHHDGGGARVTEPAALESNLIVEDAQTNVPGGGSSILFSGNTVSSAPAIVDSVMTEVDVALSSREDVPPVSTMPVDSLPETRAMSGSPKHDDTSGRIAEEKEDRAGTSDSGNTSKGSVSFFIARTQDVLLDTLNRSGFQNALFLHQGVKSKGTIKDALNQGMLRWAASSEGVTRRGGNTSARVDISDEEKICYIRVLVSVHRKGAMEEGAVLFAPNEEDQDMFLRFREWQGPVVMQPRSVKRKRNCKKKKVETVDGDASAVERIEGIYENADAYCEAWSSNRRSVGLITSCVPRGSTGPCIGICDIGALMMLRGGQSGDPRWWDSRDIFVLAGNKYSSKLRPALISLPLERAECDIEWL</sequence>
<proteinExistence type="predicted"/>
<keyword evidence="3" id="KW-0539">Nucleus</keyword>
<accession>A0ABD3HS92</accession>
<name>A0ABD3HS92_9MARC</name>
<feature type="compositionally biased region" description="Basic and acidic residues" evidence="4">
    <location>
        <begin position="995"/>
        <end position="1013"/>
    </location>
</feature>
<feature type="compositionally biased region" description="Basic and acidic residues" evidence="4">
    <location>
        <begin position="103"/>
        <end position="112"/>
    </location>
</feature>
<keyword evidence="2" id="KW-0819">tRNA processing</keyword>
<feature type="region of interest" description="Disordered" evidence="4">
    <location>
        <begin position="969"/>
        <end position="1023"/>
    </location>
</feature>
<evidence type="ECO:0000256" key="4">
    <source>
        <dbReference type="SAM" id="MobiDB-lite"/>
    </source>
</evidence>
<gene>
    <name evidence="8" type="ORF">R1sor_007063</name>
</gene>
<dbReference type="Proteomes" id="UP001633002">
    <property type="component" value="Unassembled WGS sequence"/>
</dbReference>
<feature type="domain" description="POP1 C-terminal" evidence="7">
    <location>
        <begin position="1099"/>
        <end position="1253"/>
    </location>
</feature>
<dbReference type="InterPro" id="IPR009723">
    <property type="entry name" value="Pop1_N"/>
</dbReference>
<evidence type="ECO:0000313" key="8">
    <source>
        <dbReference type="EMBL" id="KAL3693412.1"/>
    </source>
</evidence>
<dbReference type="GO" id="GO:0008033">
    <property type="term" value="P:tRNA processing"/>
    <property type="evidence" value="ECO:0007669"/>
    <property type="project" value="UniProtKB-KW"/>
</dbReference>
<dbReference type="Pfam" id="PF22770">
    <property type="entry name" value="POP1_C"/>
    <property type="match status" value="1"/>
</dbReference>
<organism evidence="8 9">
    <name type="scientific">Riccia sorocarpa</name>
    <dbReference type="NCBI Taxonomy" id="122646"/>
    <lineage>
        <taxon>Eukaryota</taxon>
        <taxon>Viridiplantae</taxon>
        <taxon>Streptophyta</taxon>
        <taxon>Embryophyta</taxon>
        <taxon>Marchantiophyta</taxon>
        <taxon>Marchantiopsida</taxon>
        <taxon>Marchantiidae</taxon>
        <taxon>Marchantiales</taxon>
        <taxon>Ricciaceae</taxon>
        <taxon>Riccia</taxon>
    </lineage>
</organism>
<dbReference type="SUPFAM" id="SSF103025">
    <property type="entry name" value="Folate-binding domain"/>
    <property type="match status" value="1"/>
</dbReference>
<dbReference type="GO" id="GO:0005634">
    <property type="term" value="C:nucleus"/>
    <property type="evidence" value="ECO:0007669"/>
    <property type="project" value="UniProtKB-SubCell"/>
</dbReference>
<evidence type="ECO:0000259" key="5">
    <source>
        <dbReference type="Pfam" id="PF06978"/>
    </source>
</evidence>